<dbReference type="RefSeq" id="WP_205310628.1">
    <property type="nucleotide sequence ID" value="NZ_JAERPS020000001.1"/>
</dbReference>
<reference evidence="2 3" key="2">
    <citation type="submission" date="2021-08" db="EMBL/GenBank/DDBJ databases">
        <title>Rheinheimera aquimaris sp. nov., isolated from seawater of the East Sea in Korea.</title>
        <authorList>
            <person name="Kim K.H."/>
            <person name="Wenting R."/>
            <person name="Kim K.R."/>
            <person name="Jeon C.O."/>
        </authorList>
    </citation>
    <scope>NUCLEOTIDE SEQUENCE [LARGE SCALE GENOMIC DNA]</scope>
    <source>
        <strain evidence="2 3">MA-13</strain>
    </source>
</reference>
<accession>A0ABS7X5I1</accession>
<feature type="transmembrane region" description="Helical" evidence="1">
    <location>
        <begin position="48"/>
        <end position="68"/>
    </location>
</feature>
<dbReference type="EMBL" id="JAERPS020000001">
    <property type="protein sequence ID" value="MBZ9610789.1"/>
    <property type="molecule type" value="Genomic_DNA"/>
</dbReference>
<keyword evidence="1" id="KW-1133">Transmembrane helix</keyword>
<evidence type="ECO:0008006" key="4">
    <source>
        <dbReference type="Google" id="ProtNLM"/>
    </source>
</evidence>
<protein>
    <recommendedName>
        <fullName evidence="4">Zinc ribbon domain-containing protein</fullName>
    </recommendedName>
</protein>
<evidence type="ECO:0000256" key="1">
    <source>
        <dbReference type="SAM" id="Phobius"/>
    </source>
</evidence>
<organism evidence="2 3">
    <name type="scientific">Rheinheimera maricola</name>
    <dbReference type="NCBI Taxonomy" id="2793282"/>
    <lineage>
        <taxon>Bacteria</taxon>
        <taxon>Pseudomonadati</taxon>
        <taxon>Pseudomonadota</taxon>
        <taxon>Gammaproteobacteria</taxon>
        <taxon>Chromatiales</taxon>
        <taxon>Chromatiaceae</taxon>
        <taxon>Rheinheimera</taxon>
    </lineage>
</organism>
<keyword evidence="1" id="KW-0472">Membrane</keyword>
<gene>
    <name evidence="2" type="ORF">I4W93_004205</name>
</gene>
<keyword evidence="1" id="KW-0812">Transmembrane</keyword>
<comment type="caution">
    <text evidence="2">The sequence shown here is derived from an EMBL/GenBank/DDBJ whole genome shotgun (WGS) entry which is preliminary data.</text>
</comment>
<evidence type="ECO:0000313" key="2">
    <source>
        <dbReference type="EMBL" id="MBZ9610789.1"/>
    </source>
</evidence>
<dbReference type="Proteomes" id="UP000663814">
    <property type="component" value="Unassembled WGS sequence"/>
</dbReference>
<proteinExistence type="predicted"/>
<sequence length="170" mass="18699">MSETTQYTQCKQCRGKIELTATRCPYCRVIEPVAKKIKTNDVVSNVPWGLFINIGVVAIVLFGLYSCMKESPEEKQQKSVAAAKNKRAGFHCLSGWDGSHSNVVRQVKSLLRDPNSFEHVSTKLTPVDETGRHTLFMRYNAKNGFGGVTPGFATAIVVNANCEATLATNE</sequence>
<name>A0ABS7X5I1_9GAMM</name>
<evidence type="ECO:0000313" key="3">
    <source>
        <dbReference type="Proteomes" id="UP000663814"/>
    </source>
</evidence>
<reference evidence="2 3" key="1">
    <citation type="submission" date="2020-12" db="EMBL/GenBank/DDBJ databases">
        <authorList>
            <person name="Ruan W."/>
            <person name="Khan S.A."/>
            <person name="Jeon C.O."/>
        </authorList>
    </citation>
    <scope>NUCLEOTIDE SEQUENCE [LARGE SCALE GENOMIC DNA]</scope>
    <source>
        <strain evidence="2 3">MA-13</strain>
    </source>
</reference>
<keyword evidence="3" id="KW-1185">Reference proteome</keyword>